<organism evidence="1 2">
    <name type="scientific">Cereibacter sphaeroides</name>
    <name type="common">Rhodobacter sphaeroides</name>
    <dbReference type="NCBI Taxonomy" id="1063"/>
    <lineage>
        <taxon>Bacteria</taxon>
        <taxon>Pseudomonadati</taxon>
        <taxon>Pseudomonadota</taxon>
        <taxon>Alphaproteobacteria</taxon>
        <taxon>Rhodobacterales</taxon>
        <taxon>Paracoccaceae</taxon>
        <taxon>Cereibacter</taxon>
    </lineage>
</organism>
<dbReference type="AlphaFoldDB" id="A0A2W5SKQ6"/>
<dbReference type="EMBL" id="QFQS01000001">
    <property type="protein sequence ID" value="PZR00205.1"/>
    <property type="molecule type" value="Genomic_DNA"/>
</dbReference>
<evidence type="ECO:0000313" key="1">
    <source>
        <dbReference type="EMBL" id="PZR00205.1"/>
    </source>
</evidence>
<evidence type="ECO:0008006" key="3">
    <source>
        <dbReference type="Google" id="ProtNLM"/>
    </source>
</evidence>
<reference evidence="1 2" key="1">
    <citation type="submission" date="2017-08" db="EMBL/GenBank/DDBJ databases">
        <title>Infants hospitalized years apart are colonized by the same room-sourced microbial strains.</title>
        <authorList>
            <person name="Brooks B."/>
            <person name="Olm M.R."/>
            <person name="Firek B.A."/>
            <person name="Baker R."/>
            <person name="Thomas B.C."/>
            <person name="Morowitz M.J."/>
            <person name="Banfield J.F."/>
        </authorList>
    </citation>
    <scope>NUCLEOTIDE SEQUENCE [LARGE SCALE GENOMIC DNA]</scope>
    <source>
        <strain evidence="1">S2_003_000_R2_11</strain>
    </source>
</reference>
<sequence length="118" mass="12516">MIVSSFRTRVLILAAYFLTVLLSVLALDTGRQQSQADHAQMMAMAGHMASMPATDDTGDLTQQLLCQQHCLFGAAALPASNRIAEVVTRATAVEISIDLLAASLDIPPPGPPPKFVVI</sequence>
<evidence type="ECO:0000313" key="2">
    <source>
        <dbReference type="Proteomes" id="UP000248975"/>
    </source>
</evidence>
<proteinExistence type="predicted"/>
<dbReference type="Proteomes" id="UP000248975">
    <property type="component" value="Unassembled WGS sequence"/>
</dbReference>
<name>A0A2W5SKQ6_CERSP</name>
<comment type="caution">
    <text evidence="1">The sequence shown here is derived from an EMBL/GenBank/DDBJ whole genome shotgun (WGS) entry which is preliminary data.</text>
</comment>
<accession>A0A2W5SKQ6</accession>
<gene>
    <name evidence="1" type="ORF">DI533_06320</name>
</gene>
<protein>
    <recommendedName>
        <fullName evidence="3">DUF2946 domain-containing protein</fullName>
    </recommendedName>
</protein>